<keyword evidence="1" id="KW-0472">Membrane</keyword>
<dbReference type="PROSITE" id="PS51257">
    <property type="entry name" value="PROKAR_LIPOPROTEIN"/>
    <property type="match status" value="1"/>
</dbReference>
<reference evidence="3" key="1">
    <citation type="journal article" date="2021" name="PeerJ">
        <title>Extensive microbial diversity within the chicken gut microbiome revealed by metagenomics and culture.</title>
        <authorList>
            <person name="Gilroy R."/>
            <person name="Ravi A."/>
            <person name="Getino M."/>
            <person name="Pursley I."/>
            <person name="Horton D.L."/>
            <person name="Alikhan N.F."/>
            <person name="Baker D."/>
            <person name="Gharbi K."/>
            <person name="Hall N."/>
            <person name="Watson M."/>
            <person name="Adriaenssens E.M."/>
            <person name="Foster-Nyarko E."/>
            <person name="Jarju S."/>
            <person name="Secka A."/>
            <person name="Antonio M."/>
            <person name="Oren A."/>
            <person name="Chaudhuri R.R."/>
            <person name="La Ragione R."/>
            <person name="Hildebrand F."/>
            <person name="Pallen M.J."/>
        </authorList>
    </citation>
    <scope>NUCLEOTIDE SEQUENCE</scope>
    <source>
        <strain evidence="3">1282</strain>
    </source>
</reference>
<dbReference type="Pfam" id="PF12670">
    <property type="entry name" value="DUF3792"/>
    <property type="match status" value="1"/>
</dbReference>
<keyword evidence="1" id="KW-0812">Transmembrane</keyword>
<organism evidence="3 4">
    <name type="scientific">Candidatus Acutalibacter pullistercoris</name>
    <dbReference type="NCBI Taxonomy" id="2838418"/>
    <lineage>
        <taxon>Bacteria</taxon>
        <taxon>Bacillati</taxon>
        <taxon>Bacillota</taxon>
        <taxon>Clostridia</taxon>
        <taxon>Eubacteriales</taxon>
        <taxon>Acutalibacteraceae</taxon>
        <taxon>Acutalibacter</taxon>
    </lineage>
</organism>
<comment type="caution">
    <text evidence="3">The sequence shown here is derived from an EMBL/GenBank/DDBJ whole genome shotgun (WGS) entry which is preliminary data.</text>
</comment>
<feature type="chain" id="PRO_5039147300" evidence="2">
    <location>
        <begin position="32"/>
        <end position="126"/>
    </location>
</feature>
<evidence type="ECO:0000256" key="1">
    <source>
        <dbReference type="SAM" id="Phobius"/>
    </source>
</evidence>
<proteinExistence type="predicted"/>
<feature type="transmembrane region" description="Helical" evidence="1">
    <location>
        <begin position="41"/>
        <end position="61"/>
    </location>
</feature>
<dbReference type="NCBIfam" id="TIGR04086">
    <property type="entry name" value="TIGR04086_membr"/>
    <property type="match status" value="1"/>
</dbReference>
<evidence type="ECO:0000313" key="4">
    <source>
        <dbReference type="Proteomes" id="UP000823915"/>
    </source>
</evidence>
<name>A0A9D1YDL0_9FIRM</name>
<keyword evidence="2" id="KW-0732">Signal</keyword>
<sequence length="126" mass="12667">MRRTICKLLLALLAQCLATALLLACAAGALASIKRMPWELLPLLTTAGAGAGAFLGGWLAARLIGERGLLWGLVCGAVSGAAVLLIALALRGEASLPAALTRLGALLLAGAVGGILGVGGRRRVKF</sequence>
<dbReference type="AlphaFoldDB" id="A0A9D1YDL0"/>
<reference evidence="3" key="2">
    <citation type="submission" date="2021-04" db="EMBL/GenBank/DDBJ databases">
        <authorList>
            <person name="Gilroy R."/>
        </authorList>
    </citation>
    <scope>NUCLEOTIDE SEQUENCE</scope>
    <source>
        <strain evidence="3">1282</strain>
    </source>
</reference>
<gene>
    <name evidence="3" type="ORF">H9838_06800</name>
</gene>
<feature type="transmembrane region" description="Helical" evidence="1">
    <location>
        <begin position="68"/>
        <end position="90"/>
    </location>
</feature>
<feature type="signal peptide" evidence="2">
    <location>
        <begin position="1"/>
        <end position="31"/>
    </location>
</feature>
<evidence type="ECO:0000256" key="2">
    <source>
        <dbReference type="SAM" id="SignalP"/>
    </source>
</evidence>
<keyword evidence="1" id="KW-1133">Transmembrane helix</keyword>
<evidence type="ECO:0000313" key="3">
    <source>
        <dbReference type="EMBL" id="HIY26864.1"/>
    </source>
</evidence>
<dbReference type="EMBL" id="DXDU01000108">
    <property type="protein sequence ID" value="HIY26864.1"/>
    <property type="molecule type" value="Genomic_DNA"/>
</dbReference>
<dbReference type="InterPro" id="IPR023804">
    <property type="entry name" value="DUF3792_TM"/>
</dbReference>
<accession>A0A9D1YDL0</accession>
<dbReference type="Proteomes" id="UP000823915">
    <property type="component" value="Unassembled WGS sequence"/>
</dbReference>
<feature type="transmembrane region" description="Helical" evidence="1">
    <location>
        <begin position="96"/>
        <end position="118"/>
    </location>
</feature>
<protein>
    <submittedName>
        <fullName evidence="3">TIGR04086 family membrane protein</fullName>
    </submittedName>
</protein>